<proteinExistence type="predicted"/>
<protein>
    <submittedName>
        <fullName evidence="2">Alpha/beta fold hydrolase</fullName>
    </submittedName>
</protein>
<dbReference type="PANTHER" id="PTHR43798">
    <property type="entry name" value="MONOACYLGLYCEROL LIPASE"/>
    <property type="match status" value="1"/>
</dbReference>
<dbReference type="InterPro" id="IPR050266">
    <property type="entry name" value="AB_hydrolase_sf"/>
</dbReference>
<comment type="caution">
    <text evidence="2">The sequence shown here is derived from an EMBL/GenBank/DDBJ whole genome shotgun (WGS) entry which is preliminary data.</text>
</comment>
<evidence type="ECO:0000259" key="1">
    <source>
        <dbReference type="Pfam" id="PF00561"/>
    </source>
</evidence>
<evidence type="ECO:0000313" key="3">
    <source>
        <dbReference type="Proteomes" id="UP001501218"/>
    </source>
</evidence>
<keyword evidence="3" id="KW-1185">Reference proteome</keyword>
<dbReference type="PRINTS" id="PR00111">
    <property type="entry name" value="ABHYDROLASE"/>
</dbReference>
<dbReference type="InterPro" id="IPR029058">
    <property type="entry name" value="AB_hydrolase_fold"/>
</dbReference>
<sequence length="320" mass="34853">MGTRRWLNGHMAGELDIEYRTIHGYRRAFRIAGDGPALLLIHGIGDSSRTWRKVFKPLAEHYTVIAPDMLGHGDSDKPRADYSVGAYACGIRDLLAVLGISSATVIGHSLGGGVAMQFAYQFPERCERLVLTCPGGAGPEVHPVLRALAAPGAEAALPLITGTPLSKLSAMLGPVPRWTGELGMGEDYEFVLDCYTAMRTATARASFLRTLRSVVDASGQVASMLDRCYLTEGMPTLLVWGERDQVIPVSHAEILHEAMPWSRLEIFQDAGHFPHLSEPERYVDLLKGFAAETEPAHHDPDRWVSLLRQGGPNPFPSSGT</sequence>
<gene>
    <name evidence="2" type="ORF">GCM10009854_24020</name>
</gene>
<dbReference type="Pfam" id="PF00561">
    <property type="entry name" value="Abhydrolase_1"/>
    <property type="match status" value="1"/>
</dbReference>
<dbReference type="InterPro" id="IPR000073">
    <property type="entry name" value="AB_hydrolase_1"/>
</dbReference>
<dbReference type="Gene3D" id="3.40.50.1820">
    <property type="entry name" value="alpha/beta hydrolase"/>
    <property type="match status" value="1"/>
</dbReference>
<dbReference type="SUPFAM" id="SSF53474">
    <property type="entry name" value="alpha/beta-Hydrolases"/>
    <property type="match status" value="1"/>
</dbReference>
<accession>A0ABP5T870</accession>
<dbReference type="Proteomes" id="UP001501218">
    <property type="component" value="Unassembled WGS sequence"/>
</dbReference>
<dbReference type="EMBL" id="BAAARA010000007">
    <property type="protein sequence ID" value="GAA2346293.1"/>
    <property type="molecule type" value="Genomic_DNA"/>
</dbReference>
<name>A0ABP5T870_9PSEU</name>
<evidence type="ECO:0000313" key="2">
    <source>
        <dbReference type="EMBL" id="GAA2346293.1"/>
    </source>
</evidence>
<keyword evidence="2" id="KW-0378">Hydrolase</keyword>
<dbReference type="GO" id="GO:0016787">
    <property type="term" value="F:hydrolase activity"/>
    <property type="evidence" value="ECO:0007669"/>
    <property type="project" value="UniProtKB-KW"/>
</dbReference>
<organism evidence="2 3">
    <name type="scientific">Saccharopolyspora halophila</name>
    <dbReference type="NCBI Taxonomy" id="405551"/>
    <lineage>
        <taxon>Bacteria</taxon>
        <taxon>Bacillati</taxon>
        <taxon>Actinomycetota</taxon>
        <taxon>Actinomycetes</taxon>
        <taxon>Pseudonocardiales</taxon>
        <taxon>Pseudonocardiaceae</taxon>
        <taxon>Saccharopolyspora</taxon>
    </lineage>
</organism>
<dbReference type="PANTHER" id="PTHR43798:SF33">
    <property type="entry name" value="HYDROLASE, PUTATIVE (AFU_ORTHOLOGUE AFUA_2G14860)-RELATED"/>
    <property type="match status" value="1"/>
</dbReference>
<feature type="domain" description="AB hydrolase-1" evidence="1">
    <location>
        <begin position="36"/>
        <end position="279"/>
    </location>
</feature>
<reference evidence="3" key="1">
    <citation type="journal article" date="2019" name="Int. J. Syst. Evol. Microbiol.">
        <title>The Global Catalogue of Microorganisms (GCM) 10K type strain sequencing project: providing services to taxonomists for standard genome sequencing and annotation.</title>
        <authorList>
            <consortium name="The Broad Institute Genomics Platform"/>
            <consortium name="The Broad Institute Genome Sequencing Center for Infectious Disease"/>
            <person name="Wu L."/>
            <person name="Ma J."/>
        </authorList>
    </citation>
    <scope>NUCLEOTIDE SEQUENCE [LARGE SCALE GENOMIC DNA]</scope>
    <source>
        <strain evidence="3">JCM 16221</strain>
    </source>
</reference>